<dbReference type="InterPro" id="IPR036259">
    <property type="entry name" value="MFS_trans_sf"/>
</dbReference>
<feature type="transmembrane region" description="Helical" evidence="5">
    <location>
        <begin position="133"/>
        <end position="154"/>
    </location>
</feature>
<dbReference type="InterPro" id="IPR011701">
    <property type="entry name" value="MFS"/>
</dbReference>
<evidence type="ECO:0000259" key="6">
    <source>
        <dbReference type="PROSITE" id="PS50850"/>
    </source>
</evidence>
<accession>A0AAD8Q2I3</accession>
<dbReference type="GO" id="GO:0140115">
    <property type="term" value="P:export across plasma membrane"/>
    <property type="evidence" value="ECO:0007669"/>
    <property type="project" value="UniProtKB-ARBA"/>
</dbReference>
<feature type="transmembrane region" description="Helical" evidence="5">
    <location>
        <begin position="460"/>
        <end position="479"/>
    </location>
</feature>
<comment type="subcellular location">
    <subcellularLocation>
        <location evidence="1">Membrane</location>
        <topology evidence="1">Multi-pass membrane protein</topology>
    </subcellularLocation>
</comment>
<evidence type="ECO:0000313" key="8">
    <source>
        <dbReference type="Proteomes" id="UP001230504"/>
    </source>
</evidence>
<evidence type="ECO:0000256" key="3">
    <source>
        <dbReference type="ARBA" id="ARBA00022989"/>
    </source>
</evidence>
<dbReference type="GO" id="GO:0022857">
    <property type="term" value="F:transmembrane transporter activity"/>
    <property type="evidence" value="ECO:0007669"/>
    <property type="project" value="InterPro"/>
</dbReference>
<dbReference type="EMBL" id="JAHLJV010000021">
    <property type="protein sequence ID" value="KAK1594146.1"/>
    <property type="molecule type" value="Genomic_DNA"/>
</dbReference>
<feature type="transmembrane region" description="Helical" evidence="5">
    <location>
        <begin position="491"/>
        <end position="511"/>
    </location>
</feature>
<dbReference type="RefSeq" id="XP_060415367.1">
    <property type="nucleotide sequence ID" value="XM_060554450.1"/>
</dbReference>
<proteinExistence type="predicted"/>
<evidence type="ECO:0000256" key="5">
    <source>
        <dbReference type="SAM" id="Phobius"/>
    </source>
</evidence>
<feature type="transmembrane region" description="Helical" evidence="5">
    <location>
        <begin position="62"/>
        <end position="83"/>
    </location>
</feature>
<keyword evidence="4 5" id="KW-0472">Membrane</keyword>
<dbReference type="InterPro" id="IPR020846">
    <property type="entry name" value="MFS_dom"/>
</dbReference>
<protein>
    <submittedName>
        <fullName evidence="7">Major facilitator superfamily transporter</fullName>
    </submittedName>
</protein>
<keyword evidence="8" id="KW-1185">Reference proteome</keyword>
<dbReference type="AlphaFoldDB" id="A0AAD8Q2I3"/>
<dbReference type="PROSITE" id="PS50850">
    <property type="entry name" value="MFS"/>
    <property type="match status" value="1"/>
</dbReference>
<gene>
    <name evidence="7" type="ORF">LY79DRAFT_513046</name>
</gene>
<feature type="transmembrane region" description="Helical" evidence="5">
    <location>
        <begin position="166"/>
        <end position="185"/>
    </location>
</feature>
<dbReference type="SUPFAM" id="SSF103473">
    <property type="entry name" value="MFS general substrate transporter"/>
    <property type="match status" value="1"/>
</dbReference>
<feature type="transmembrane region" description="Helical" evidence="5">
    <location>
        <begin position="423"/>
        <end position="448"/>
    </location>
</feature>
<feature type="transmembrane region" description="Helical" evidence="5">
    <location>
        <begin position="355"/>
        <end position="376"/>
    </location>
</feature>
<feature type="transmembrane region" description="Helical" evidence="5">
    <location>
        <begin position="192"/>
        <end position="215"/>
    </location>
</feature>
<evidence type="ECO:0000313" key="7">
    <source>
        <dbReference type="EMBL" id="KAK1594146.1"/>
    </source>
</evidence>
<feature type="transmembrane region" description="Helical" evidence="5">
    <location>
        <begin position="221"/>
        <end position="241"/>
    </location>
</feature>
<feature type="domain" description="Major facilitator superfamily (MFS) profile" evidence="6">
    <location>
        <begin position="64"/>
        <end position="516"/>
    </location>
</feature>
<feature type="transmembrane region" description="Helical" evidence="5">
    <location>
        <begin position="396"/>
        <end position="417"/>
    </location>
</feature>
<dbReference type="GeneID" id="85438690"/>
<dbReference type="PANTHER" id="PTHR23502">
    <property type="entry name" value="MAJOR FACILITATOR SUPERFAMILY"/>
    <property type="match status" value="1"/>
</dbReference>
<dbReference type="PROSITE" id="PS00217">
    <property type="entry name" value="SUGAR_TRANSPORT_2"/>
    <property type="match status" value="1"/>
</dbReference>
<feature type="transmembrane region" description="Helical" evidence="5">
    <location>
        <begin position="315"/>
        <end position="335"/>
    </location>
</feature>
<keyword evidence="3 5" id="KW-1133">Transmembrane helix</keyword>
<evidence type="ECO:0000256" key="1">
    <source>
        <dbReference type="ARBA" id="ARBA00004141"/>
    </source>
</evidence>
<dbReference type="GO" id="GO:0005886">
    <property type="term" value="C:plasma membrane"/>
    <property type="evidence" value="ECO:0007669"/>
    <property type="project" value="TreeGrafter"/>
</dbReference>
<dbReference type="GO" id="GO:0042908">
    <property type="term" value="P:xenobiotic transport"/>
    <property type="evidence" value="ECO:0007669"/>
    <property type="project" value="UniProtKB-ARBA"/>
</dbReference>
<dbReference type="Pfam" id="PF07690">
    <property type="entry name" value="MFS_1"/>
    <property type="match status" value="1"/>
</dbReference>
<dbReference type="Gene3D" id="1.20.1250.20">
    <property type="entry name" value="MFS general substrate transporter like domains"/>
    <property type="match status" value="1"/>
</dbReference>
<evidence type="ECO:0000256" key="4">
    <source>
        <dbReference type="ARBA" id="ARBA00023136"/>
    </source>
</evidence>
<reference evidence="7" key="1">
    <citation type="submission" date="2021-06" db="EMBL/GenBank/DDBJ databases">
        <title>Comparative genomics, transcriptomics and evolutionary studies reveal genomic signatures of adaptation to plant cell wall in hemibiotrophic fungi.</title>
        <authorList>
            <consortium name="DOE Joint Genome Institute"/>
            <person name="Baroncelli R."/>
            <person name="Diaz J.F."/>
            <person name="Benocci T."/>
            <person name="Peng M."/>
            <person name="Battaglia E."/>
            <person name="Haridas S."/>
            <person name="Andreopoulos W."/>
            <person name="Labutti K."/>
            <person name="Pangilinan J."/>
            <person name="Floch G.L."/>
            <person name="Makela M.R."/>
            <person name="Henrissat B."/>
            <person name="Grigoriev I.V."/>
            <person name="Crouch J.A."/>
            <person name="De Vries R.P."/>
            <person name="Sukno S.A."/>
            <person name="Thon M.R."/>
        </authorList>
    </citation>
    <scope>NUCLEOTIDE SEQUENCE</scope>
    <source>
        <strain evidence="7">CBS 125086</strain>
    </source>
</reference>
<name>A0AAD8Q2I3_9PEZI</name>
<keyword evidence="2 5" id="KW-0812">Transmembrane</keyword>
<sequence length="525" mass="56720">MSGWRYAFALSKQEVAAATPPGTARLLDNSARVSTSQKSFTRFPPPSEDPADPLNWAQWRKLALLLVVSFYSFCGNFTSASIAPALQLWFKTFPSEVRPYGDLTHFVAVNLLFLGTSNILWVPCSNIYGRRPVLLAATLLMTVATIWCAVSTTYNSVLAARLFQGIGAGASETVAPALLGEVFFVDERGRAMAVYTTFLAAGSLVGGVAGGYIGFSKGWADIFWVGVAISAFCFACTILFVPETLYDRVILPVETATGSSSGEKGSEIRVEDSRSQMLDYRPYTYGRSLGFSHYRGNVVSNFAAPWKTLQLPGTWVVMLHYAGLVGGIVTISVIGPQLVALPPYVWGNNVGLINIGGLVGTLLGAAYTYILSDALLKKKVKTSGSGLAEAESRLPIMFLSLVVATGGFFVFGFSAQYPSKNGWVGLCAGYAMVAFGLMQLPSAGFNYLIDAYKQRAGDCFVIVTIMRAIIAFAWTFFVANWVAEKGPAEPFGIFGMLMGLFSLLTIPLWMFGKRMRIATSKLVEA</sequence>
<comment type="caution">
    <text evidence="7">The sequence shown here is derived from an EMBL/GenBank/DDBJ whole genome shotgun (WGS) entry which is preliminary data.</text>
</comment>
<evidence type="ECO:0000256" key="2">
    <source>
        <dbReference type="ARBA" id="ARBA00022692"/>
    </source>
</evidence>
<dbReference type="InterPro" id="IPR005829">
    <property type="entry name" value="Sugar_transporter_CS"/>
</dbReference>
<dbReference type="PANTHER" id="PTHR23502:SF181">
    <property type="entry name" value="MAJOR FACILITATOR SUPERFAMILY (MFS) PROFILE DOMAIN-CONTAINING PROTEIN"/>
    <property type="match status" value="1"/>
</dbReference>
<organism evidence="7 8">
    <name type="scientific">Colletotrichum navitas</name>
    <dbReference type="NCBI Taxonomy" id="681940"/>
    <lineage>
        <taxon>Eukaryota</taxon>
        <taxon>Fungi</taxon>
        <taxon>Dikarya</taxon>
        <taxon>Ascomycota</taxon>
        <taxon>Pezizomycotina</taxon>
        <taxon>Sordariomycetes</taxon>
        <taxon>Hypocreomycetidae</taxon>
        <taxon>Glomerellales</taxon>
        <taxon>Glomerellaceae</taxon>
        <taxon>Colletotrichum</taxon>
        <taxon>Colletotrichum graminicola species complex</taxon>
    </lineage>
</organism>
<feature type="transmembrane region" description="Helical" evidence="5">
    <location>
        <begin position="103"/>
        <end position="121"/>
    </location>
</feature>
<dbReference type="Proteomes" id="UP001230504">
    <property type="component" value="Unassembled WGS sequence"/>
</dbReference>